<dbReference type="Pfam" id="PF24608">
    <property type="entry name" value="PDDEXK_15"/>
    <property type="match status" value="1"/>
</dbReference>
<proteinExistence type="predicted"/>
<evidence type="ECO:0000313" key="1">
    <source>
        <dbReference type="EMBL" id="MDT9683411.1"/>
    </source>
</evidence>
<evidence type="ECO:0000313" key="2">
    <source>
        <dbReference type="Proteomes" id="UP001250181"/>
    </source>
</evidence>
<dbReference type="EMBL" id="JAWCTQ010000016">
    <property type="protein sequence ID" value="MDT9683411.1"/>
    <property type="molecule type" value="Genomic_DNA"/>
</dbReference>
<comment type="caution">
    <text evidence="1">The sequence shown here is derived from an EMBL/GenBank/DDBJ whole genome shotgun (WGS) entry which is preliminary data.</text>
</comment>
<gene>
    <name evidence="1" type="ORF">RND61_15285</name>
</gene>
<protein>
    <submittedName>
        <fullName evidence="1">Uncharacterized protein</fullName>
    </submittedName>
</protein>
<reference evidence="1 2" key="1">
    <citation type="submission" date="2023-09" db="EMBL/GenBank/DDBJ databases">
        <title>Streptomyces sp. nov.: A antagonism against Alternaria gaisen Producing Streptochlin, Isolated from Tamarix root soil.</title>
        <authorList>
            <person name="Chen Y."/>
        </authorList>
    </citation>
    <scope>NUCLEOTIDE SEQUENCE [LARGE SCALE GENOMIC DNA]</scope>
    <source>
        <strain evidence="1 2">TRM76323</strain>
    </source>
</reference>
<dbReference type="Proteomes" id="UP001250181">
    <property type="component" value="Unassembled WGS sequence"/>
</dbReference>
<organism evidence="1 2">
    <name type="scientific">Streptomyces tamarix</name>
    <dbReference type="NCBI Taxonomy" id="3078565"/>
    <lineage>
        <taxon>Bacteria</taxon>
        <taxon>Bacillati</taxon>
        <taxon>Actinomycetota</taxon>
        <taxon>Actinomycetes</taxon>
        <taxon>Kitasatosporales</taxon>
        <taxon>Streptomycetaceae</taxon>
        <taxon>Streptomyces</taxon>
    </lineage>
</organism>
<dbReference type="InterPro" id="IPR056931">
    <property type="entry name" value="D14-like"/>
</dbReference>
<keyword evidence="2" id="KW-1185">Reference proteome</keyword>
<accession>A0ABU3QLA9</accession>
<dbReference type="RefSeq" id="WP_315878485.1">
    <property type="nucleotide sequence ID" value="NZ_JAWCTQ010000016.1"/>
</dbReference>
<sequence length="224" mass="25295">MASNGAGANRKGKGYELKIAKMFSKYSGKEFKRSPMSGAWSSTWAGGGHDEVAGDIIAPSDEIFPYSLELKNHESFSLINLFTTGGEIPQFINQVMGDAIRTHKIPALILHKNRSKNYFVLPYSTELFKKLDDNLYNYFVTRLVYTSDIDDEVRSYKAIVTTLDDIMVLYSYPEFVSLGLECYSNWLNNDNEKTVDIHKNKAGNKETKKSKFDLDSDLAKELGL</sequence>
<name>A0ABU3QLA9_9ACTN</name>